<evidence type="ECO:0000313" key="12">
    <source>
        <dbReference type="Proteomes" id="UP000321225"/>
    </source>
</evidence>
<dbReference type="PANTHER" id="PTHR45663">
    <property type="entry name" value="GEO12009P1"/>
    <property type="match status" value="1"/>
</dbReference>
<evidence type="ECO:0000256" key="3">
    <source>
        <dbReference type="ARBA" id="ARBA00022982"/>
    </source>
</evidence>
<keyword evidence="5 9" id="KW-0676">Redox-active center</keyword>
<dbReference type="PIRSF" id="PIRSF000077">
    <property type="entry name" value="Thioredoxin"/>
    <property type="match status" value="1"/>
</dbReference>
<gene>
    <name evidence="11" type="ORF">MAE01_17720</name>
</gene>
<name>A0A511AEZ4_9MICO</name>
<evidence type="ECO:0000313" key="11">
    <source>
        <dbReference type="EMBL" id="GEK86596.1"/>
    </source>
</evidence>
<comment type="similarity">
    <text evidence="1 7">Belongs to the thioredoxin family.</text>
</comment>
<dbReference type="PANTHER" id="PTHR45663:SF11">
    <property type="entry name" value="GEO12009P1"/>
    <property type="match status" value="1"/>
</dbReference>
<dbReference type="OrthoDB" id="9790390at2"/>
<keyword evidence="2" id="KW-0813">Transport</keyword>
<dbReference type="PROSITE" id="PS51352">
    <property type="entry name" value="THIOREDOXIN_2"/>
    <property type="match status" value="1"/>
</dbReference>
<dbReference type="InterPro" id="IPR036249">
    <property type="entry name" value="Thioredoxin-like_sf"/>
</dbReference>
<keyword evidence="12" id="KW-1185">Reference proteome</keyword>
<sequence length="108" mass="11647">MSAPTPVTDSTFQAEVLNSDLPVVVDIWATWCGPCKQVAPLLDQLATEYDGRVKIVKLDADQNPETVTAAGVTSIPTLGFYKNRVRTDILIGAHPKPVIAEKMEALLA</sequence>
<dbReference type="Gene3D" id="3.40.30.10">
    <property type="entry name" value="Glutaredoxin"/>
    <property type="match status" value="1"/>
</dbReference>
<feature type="site" description="Contributes to redox potential value" evidence="8">
    <location>
        <position position="34"/>
    </location>
</feature>
<dbReference type="CDD" id="cd02947">
    <property type="entry name" value="TRX_family"/>
    <property type="match status" value="1"/>
</dbReference>
<dbReference type="GO" id="GO:0005737">
    <property type="term" value="C:cytoplasm"/>
    <property type="evidence" value="ECO:0007669"/>
    <property type="project" value="TreeGrafter"/>
</dbReference>
<dbReference type="PROSITE" id="PS00194">
    <property type="entry name" value="THIOREDOXIN_1"/>
    <property type="match status" value="1"/>
</dbReference>
<feature type="domain" description="Thioredoxin" evidence="10">
    <location>
        <begin position="1"/>
        <end position="108"/>
    </location>
</feature>
<feature type="active site" description="Nucleophile" evidence="8">
    <location>
        <position position="32"/>
    </location>
</feature>
<dbReference type="PRINTS" id="PR00421">
    <property type="entry name" value="THIOREDOXIN"/>
</dbReference>
<keyword evidence="4 9" id="KW-1015">Disulfide bond</keyword>
<feature type="active site" description="Nucleophile" evidence="8">
    <location>
        <position position="35"/>
    </location>
</feature>
<comment type="caution">
    <text evidence="11">The sequence shown here is derived from an EMBL/GenBank/DDBJ whole genome shotgun (WGS) entry which is preliminary data.</text>
</comment>
<protein>
    <recommendedName>
        <fullName evidence="6 7">Thioredoxin</fullName>
    </recommendedName>
</protein>
<dbReference type="Proteomes" id="UP000321225">
    <property type="component" value="Unassembled WGS sequence"/>
</dbReference>
<feature type="site" description="Contributes to redox potential value" evidence="8">
    <location>
        <position position="33"/>
    </location>
</feature>
<dbReference type="NCBIfam" id="TIGR01068">
    <property type="entry name" value="thioredoxin"/>
    <property type="match status" value="1"/>
</dbReference>
<dbReference type="EMBL" id="BJUW01000007">
    <property type="protein sequence ID" value="GEK86596.1"/>
    <property type="molecule type" value="Genomic_DNA"/>
</dbReference>
<dbReference type="GO" id="GO:0015035">
    <property type="term" value="F:protein-disulfide reductase activity"/>
    <property type="evidence" value="ECO:0007669"/>
    <property type="project" value="UniProtKB-UniRule"/>
</dbReference>
<dbReference type="InterPro" id="IPR017937">
    <property type="entry name" value="Thioredoxin_CS"/>
</dbReference>
<dbReference type="InterPro" id="IPR005746">
    <property type="entry name" value="Thioredoxin"/>
</dbReference>
<evidence type="ECO:0000256" key="8">
    <source>
        <dbReference type="PIRSR" id="PIRSR000077-1"/>
    </source>
</evidence>
<dbReference type="AlphaFoldDB" id="A0A511AEZ4"/>
<dbReference type="FunFam" id="3.40.30.10:FF:000001">
    <property type="entry name" value="Thioredoxin"/>
    <property type="match status" value="1"/>
</dbReference>
<proteinExistence type="inferred from homology"/>
<evidence type="ECO:0000256" key="6">
    <source>
        <dbReference type="NCBIfam" id="TIGR01068"/>
    </source>
</evidence>
<feature type="disulfide bond" description="Redox-active" evidence="9">
    <location>
        <begin position="32"/>
        <end position="35"/>
    </location>
</feature>
<evidence type="ECO:0000256" key="7">
    <source>
        <dbReference type="PIRNR" id="PIRNR000077"/>
    </source>
</evidence>
<reference evidence="11 12" key="1">
    <citation type="submission" date="2019-07" db="EMBL/GenBank/DDBJ databases">
        <title>Whole genome shotgun sequence of Microbacterium aerolatum NBRC 103071.</title>
        <authorList>
            <person name="Hosoyama A."/>
            <person name="Uohara A."/>
            <person name="Ohji S."/>
            <person name="Ichikawa N."/>
        </authorList>
    </citation>
    <scope>NUCLEOTIDE SEQUENCE [LARGE SCALE GENOMIC DNA]</scope>
    <source>
        <strain evidence="11 12">NBRC 103071</strain>
    </source>
</reference>
<organism evidence="11 12">
    <name type="scientific">Microbacterium aerolatum</name>
    <dbReference type="NCBI Taxonomy" id="153731"/>
    <lineage>
        <taxon>Bacteria</taxon>
        <taxon>Bacillati</taxon>
        <taxon>Actinomycetota</taxon>
        <taxon>Actinomycetes</taxon>
        <taxon>Micrococcales</taxon>
        <taxon>Microbacteriaceae</taxon>
        <taxon>Microbacterium</taxon>
    </lineage>
</organism>
<dbReference type="Pfam" id="PF00085">
    <property type="entry name" value="Thioredoxin"/>
    <property type="match status" value="1"/>
</dbReference>
<evidence type="ECO:0000259" key="10">
    <source>
        <dbReference type="PROSITE" id="PS51352"/>
    </source>
</evidence>
<dbReference type="RefSeq" id="WP_147039210.1">
    <property type="nucleotide sequence ID" value="NZ_BJUW01000007.1"/>
</dbReference>
<accession>A0A511AEZ4</accession>
<evidence type="ECO:0000256" key="9">
    <source>
        <dbReference type="PIRSR" id="PIRSR000077-4"/>
    </source>
</evidence>
<dbReference type="InterPro" id="IPR013766">
    <property type="entry name" value="Thioredoxin_domain"/>
</dbReference>
<evidence type="ECO:0000256" key="2">
    <source>
        <dbReference type="ARBA" id="ARBA00022448"/>
    </source>
</evidence>
<evidence type="ECO:0000256" key="1">
    <source>
        <dbReference type="ARBA" id="ARBA00008987"/>
    </source>
</evidence>
<dbReference type="SUPFAM" id="SSF52833">
    <property type="entry name" value="Thioredoxin-like"/>
    <property type="match status" value="1"/>
</dbReference>
<keyword evidence="3" id="KW-0249">Electron transport</keyword>
<evidence type="ECO:0000256" key="4">
    <source>
        <dbReference type="ARBA" id="ARBA00023157"/>
    </source>
</evidence>
<evidence type="ECO:0000256" key="5">
    <source>
        <dbReference type="ARBA" id="ARBA00023284"/>
    </source>
</evidence>
<feature type="site" description="Deprotonates C-terminal active site Cys" evidence="8">
    <location>
        <position position="26"/>
    </location>
</feature>